<feature type="compositionally biased region" description="Basic and acidic residues" evidence="1">
    <location>
        <begin position="514"/>
        <end position="532"/>
    </location>
</feature>
<feature type="signal peptide" evidence="2">
    <location>
        <begin position="1"/>
        <end position="28"/>
    </location>
</feature>
<keyword evidence="2" id="KW-0732">Signal</keyword>
<feature type="compositionally biased region" description="Polar residues" evidence="1">
    <location>
        <begin position="167"/>
        <end position="181"/>
    </location>
</feature>
<accession>A0ABD2KE02</accession>
<keyword evidence="4" id="KW-1185">Reference proteome</keyword>
<gene>
    <name evidence="3" type="ORF">niasHS_001566</name>
</gene>
<proteinExistence type="predicted"/>
<feature type="compositionally biased region" description="Polar residues" evidence="1">
    <location>
        <begin position="204"/>
        <end position="222"/>
    </location>
</feature>
<dbReference type="AlphaFoldDB" id="A0ABD2KE02"/>
<feature type="compositionally biased region" description="Low complexity" evidence="1">
    <location>
        <begin position="302"/>
        <end position="319"/>
    </location>
</feature>
<organism evidence="3 4">
    <name type="scientific">Heterodera schachtii</name>
    <name type="common">Sugarbeet cyst nematode worm</name>
    <name type="synonym">Tylenchus schachtii</name>
    <dbReference type="NCBI Taxonomy" id="97005"/>
    <lineage>
        <taxon>Eukaryota</taxon>
        <taxon>Metazoa</taxon>
        <taxon>Ecdysozoa</taxon>
        <taxon>Nematoda</taxon>
        <taxon>Chromadorea</taxon>
        <taxon>Rhabditida</taxon>
        <taxon>Tylenchina</taxon>
        <taxon>Tylenchomorpha</taxon>
        <taxon>Tylenchoidea</taxon>
        <taxon>Heteroderidae</taxon>
        <taxon>Heteroderinae</taxon>
        <taxon>Heterodera</taxon>
    </lineage>
</organism>
<protein>
    <submittedName>
        <fullName evidence="3">Uncharacterized protein</fullName>
    </submittedName>
</protein>
<comment type="caution">
    <text evidence="3">The sequence shown here is derived from an EMBL/GenBank/DDBJ whole genome shotgun (WGS) entry which is preliminary data.</text>
</comment>
<reference evidence="3 4" key="1">
    <citation type="submission" date="2024-10" db="EMBL/GenBank/DDBJ databases">
        <authorList>
            <person name="Kim D."/>
        </authorList>
    </citation>
    <scope>NUCLEOTIDE SEQUENCE [LARGE SCALE GENOMIC DNA]</scope>
    <source>
        <strain evidence="3">Taebaek</strain>
    </source>
</reference>
<feature type="region of interest" description="Disordered" evidence="1">
    <location>
        <begin position="155"/>
        <end position="319"/>
    </location>
</feature>
<dbReference type="Proteomes" id="UP001620645">
    <property type="component" value="Unassembled WGS sequence"/>
</dbReference>
<evidence type="ECO:0000313" key="4">
    <source>
        <dbReference type="Proteomes" id="UP001620645"/>
    </source>
</evidence>
<sequence>MAQFSLRSLALLGALTILATFFTRSTLGEWPGNTVSEKIDLLIAVYPQTTISKVMGYCKEQKEKCEKEWKRSKSSKAEEKIIEKLKKLWHADEENMKKNKEAKEFKNKMKNELFAKTGPEVISKYIGPFTKCVFDSYRLKSFWQSTLLNLLMLERNGGKSTGGGRTETGTQMDNKMETNTNRTDKQTDLGTNSDMPNSDKWAKTNANKQSDFGTNSDMPNSDNKQKSKLGSPDKTAQTKSKQTTEESAADETDEGNLGTLDKVNEASKSGGKNYVKEPSQKRARNRSTMEELRKRHSALLTRSNSGRSNSGRFSSRPNSVDYSQGYVSLKDEMVEMGDPPVTQPSAAVAIKVEDEAETEAALGKKTPENFDNTLAFGEEALEMVELQSLSTLPELFSPKLESLLWDNKYNAADANALLSLPDDMKLYSEDADMAQKDTTAQEMLKMADTFLEDLNFKMNNKVEAFSQLYYTNNAYKNVFDLPEDQVKLLERLLEFDLSKRMKETSKKITKGNGKGKEKATSGQKAENEPKTL</sequence>
<evidence type="ECO:0000256" key="1">
    <source>
        <dbReference type="SAM" id="MobiDB-lite"/>
    </source>
</evidence>
<feature type="chain" id="PRO_5044878190" evidence="2">
    <location>
        <begin position="29"/>
        <end position="532"/>
    </location>
</feature>
<dbReference type="EMBL" id="JBICCN010000027">
    <property type="protein sequence ID" value="KAL3101106.1"/>
    <property type="molecule type" value="Genomic_DNA"/>
</dbReference>
<evidence type="ECO:0000313" key="3">
    <source>
        <dbReference type="EMBL" id="KAL3101106.1"/>
    </source>
</evidence>
<evidence type="ECO:0000256" key="2">
    <source>
        <dbReference type="SAM" id="SignalP"/>
    </source>
</evidence>
<name>A0ABD2KE02_HETSC</name>
<feature type="region of interest" description="Disordered" evidence="1">
    <location>
        <begin position="504"/>
        <end position="532"/>
    </location>
</feature>